<dbReference type="SMART" id="SM00248">
    <property type="entry name" value="ANK"/>
    <property type="match status" value="2"/>
</dbReference>
<dbReference type="PANTHER" id="PTHR45819">
    <property type="entry name" value="CENTAURIN-GAMMA-1A"/>
    <property type="match status" value="1"/>
</dbReference>
<dbReference type="FunFam" id="1.10.8.10:FF:000006">
    <property type="entry name" value="Putative nascent polypeptide-associated complex subunit alpha"/>
    <property type="match status" value="1"/>
</dbReference>
<dbReference type="GO" id="GO:0005525">
    <property type="term" value="F:GTP binding"/>
    <property type="evidence" value="ECO:0007669"/>
    <property type="project" value="UniProtKB-KW"/>
</dbReference>
<dbReference type="InterPro" id="IPR001164">
    <property type="entry name" value="ArfGAP_dom"/>
</dbReference>
<keyword evidence="17" id="KW-1185">Reference proteome</keyword>
<dbReference type="SMART" id="SM01407">
    <property type="entry name" value="NAC"/>
    <property type="match status" value="1"/>
</dbReference>
<evidence type="ECO:0000256" key="12">
    <source>
        <dbReference type="SAM" id="MobiDB-lite"/>
    </source>
</evidence>
<dbReference type="InterPro" id="IPR001849">
    <property type="entry name" value="PH_domain"/>
</dbReference>
<dbReference type="InterPro" id="IPR011993">
    <property type="entry name" value="PH-like_dom_sf"/>
</dbReference>
<dbReference type="InterPro" id="IPR001806">
    <property type="entry name" value="Small_GTPase"/>
</dbReference>
<feature type="compositionally biased region" description="Basic and acidic residues" evidence="12">
    <location>
        <begin position="690"/>
        <end position="704"/>
    </location>
</feature>
<evidence type="ECO:0000313" key="17">
    <source>
        <dbReference type="Proteomes" id="UP000245119"/>
    </source>
</evidence>
<feature type="compositionally biased region" description="Basic and acidic residues" evidence="12">
    <location>
        <begin position="527"/>
        <end position="548"/>
    </location>
</feature>
<dbReference type="InterPro" id="IPR038187">
    <property type="entry name" value="NAC_A/B_dom_sf"/>
</dbReference>
<dbReference type="EMBL" id="PZQS01000002">
    <property type="protein sequence ID" value="PVD37314.1"/>
    <property type="molecule type" value="Genomic_DNA"/>
</dbReference>
<feature type="compositionally biased region" description="Basic and acidic residues" evidence="12">
    <location>
        <begin position="52"/>
        <end position="64"/>
    </location>
</feature>
<keyword evidence="4" id="KW-0547">Nucleotide-binding</keyword>
<dbReference type="FunFam" id="2.20.70.30:FF:000002">
    <property type="entry name" value="Nascent polypeptide-associated complex (NAC), alpha subunit"/>
    <property type="match status" value="1"/>
</dbReference>
<dbReference type="SUPFAM" id="SSF57863">
    <property type="entry name" value="ArfGap/RecO-like zinc finger"/>
    <property type="match status" value="1"/>
</dbReference>
<comment type="similarity">
    <text evidence="11">Belongs to the NAC-beta family.</text>
</comment>
<evidence type="ECO:0000313" key="16">
    <source>
        <dbReference type="EMBL" id="PVD37314.1"/>
    </source>
</evidence>
<gene>
    <name evidence="16" type="ORF">C0Q70_04313</name>
</gene>
<dbReference type="CDD" id="cd14415">
    <property type="entry name" value="UBA_NACA_NACP1"/>
    <property type="match status" value="1"/>
</dbReference>
<dbReference type="SUPFAM" id="SSF52540">
    <property type="entry name" value="P-loop containing nucleoside triphosphate hydrolases"/>
    <property type="match status" value="1"/>
</dbReference>
<feature type="region of interest" description="Disordered" evidence="12">
    <location>
        <begin position="177"/>
        <end position="219"/>
    </location>
</feature>
<feature type="compositionally biased region" description="Polar residues" evidence="12">
    <location>
        <begin position="825"/>
        <end position="844"/>
    </location>
</feature>
<evidence type="ECO:0000256" key="8">
    <source>
        <dbReference type="ARBA" id="ARBA00023134"/>
    </source>
</evidence>
<evidence type="ECO:0000256" key="2">
    <source>
        <dbReference type="ARBA" id="ARBA00022468"/>
    </source>
</evidence>
<feature type="region of interest" description="Disordered" evidence="12">
    <location>
        <begin position="818"/>
        <end position="867"/>
    </location>
</feature>
<feature type="compositionally biased region" description="Acidic residues" evidence="12">
    <location>
        <begin position="69"/>
        <end position="83"/>
    </location>
</feature>
<keyword evidence="8" id="KW-0342">GTP-binding</keyword>
<dbReference type="PROSITE" id="PS50003">
    <property type="entry name" value="PH_DOMAIN"/>
    <property type="match status" value="1"/>
</dbReference>
<dbReference type="CDD" id="cd08836">
    <property type="entry name" value="ArfGap_AGAP"/>
    <property type="match status" value="1"/>
</dbReference>
<dbReference type="PROSITE" id="PS50297">
    <property type="entry name" value="ANK_REP_REGION"/>
    <property type="match status" value="1"/>
</dbReference>
<evidence type="ECO:0000256" key="7">
    <source>
        <dbReference type="ARBA" id="ARBA00023043"/>
    </source>
</evidence>
<dbReference type="InterPro" id="IPR002715">
    <property type="entry name" value="Nas_poly-pep-assoc_cplx_dom"/>
</dbReference>
<dbReference type="FunFam" id="1.10.220.150:FF:000001">
    <property type="entry name" value="Arf-GAP with GTPase, ANK repeat and PH domain-containing protein 1"/>
    <property type="match status" value="1"/>
</dbReference>
<evidence type="ECO:0000256" key="6">
    <source>
        <dbReference type="ARBA" id="ARBA00022833"/>
    </source>
</evidence>
<dbReference type="Pfam" id="PF00169">
    <property type="entry name" value="PH"/>
    <property type="match status" value="1"/>
</dbReference>
<dbReference type="Pfam" id="PF01412">
    <property type="entry name" value="ArfGap"/>
    <property type="match status" value="1"/>
</dbReference>
<feature type="region of interest" description="Disordered" evidence="12">
    <location>
        <begin position="475"/>
        <end position="629"/>
    </location>
</feature>
<dbReference type="PRINTS" id="PR00405">
    <property type="entry name" value="REVINTRACTNG"/>
</dbReference>
<sequence length="1172" mass="130073">MRAADTHLHQECNSHSGVCQASRVQSLAGRSPGKSLLHHCRSSRSNIMPTEAVEKPVEETKPEESASSDSDDDDSLPELEEQDAAALQQQSQVAAAAGLSEELVSKAKQSRSEKKARKAMSKLGLKPVTGVTRVTIRKSKNILFVINRPDVFKSPASDTYIVFGEAKIEDLNQQAQMAAAEKFRDKPPAGPGDLPSTVSQPIPEESEEEEEEDETGVEQKDIELVMSQANVSKAKAIRALKNNNNDIVNAIMEIQRFESVHPSIYAIYDLIEAIPDPLIQQQIREHVVCIEDSFVNSQEWTLSRAVPDLKLGILGSVQSGKSALVHRYLTGSYMQEESPEGGRFKKEVIIDGQSYLLLIRDEGGAPEMQFTHWVDAVIFVFSLENEMSFQAVYSHYAKMAQYRDTKEIPLILVGTQDAISESNPRVIDDTRARKLANDLKRCSYYETCATYGLNVERVFQDACQRIVQMRYPNAPSLPTAVPSTPNHSQRSFYATQSSSKPYDSHSTSSQSTSSSGTLTASHPPGPIKDKESSREPRESSGGSKPERKKEKHLPHHMQPPQPQPPPPPQIPPPMHSHLQQQAPQPEPADPPPPQEDKVDFRDVMASTPLASRKSKKVSSVHKSNSFSGAMDQRHHAHSYLPNAMAWKNIQFFRPSFLSDNKPESKDLPTPSSTPTQSRKNRRRSNLFNPKNKDDDKKQDGEKMGSGRAIPVRQGYLYKKSHGLNKEWKKKYVSLTDDGRLTYHPSLHDYMEDIHAKEIPLIHTTVKIPGQRPRGSRTTSVGCTNQPDGGDMNNSTAFEISQEGPIDNSLVIQNTSITPGVMDRPWQSNTPNMPKLGINSSNKDTPNVKKRHRRAKSGGVKNVDQGAGDESDGYEFVIVSLENKQWHFEAQNNEDRDGWVNAIEQQILSSLQGNDLGKSKKQQTIDHAGLQGIRTTRGNTICADCGTPSPDWASINLGAVICIECSGVHRNLGTHISRVRSLDLDEWPSEVTKVMTSIGNAIANSVWEANTKGRSKPTSSSTREEKEKWIKAKYEIKEFLPPLPYIDIPVNQQLIDALVREDIRNIVIILGHAVPDDINAPYSKDDGRTALHIAAALGNVVYVQLLLWYNANVKVMDHEGRNALWYARTSGSAECTDLLSNAGCPDHPTLPRRRGSLQPSKNDVFDKLPASVI</sequence>
<dbReference type="Pfam" id="PF00071">
    <property type="entry name" value="Ras"/>
    <property type="match status" value="1"/>
</dbReference>
<feature type="compositionally biased region" description="Low complexity" evidence="12">
    <location>
        <begin position="504"/>
        <end position="521"/>
    </location>
</feature>
<dbReference type="PROSITE" id="PS51151">
    <property type="entry name" value="NAC_AB"/>
    <property type="match status" value="1"/>
</dbReference>
<dbReference type="GO" id="GO:0003924">
    <property type="term" value="F:GTPase activity"/>
    <property type="evidence" value="ECO:0007669"/>
    <property type="project" value="InterPro"/>
</dbReference>
<feature type="region of interest" description="Disordered" evidence="12">
    <location>
        <begin position="767"/>
        <end position="790"/>
    </location>
</feature>
<evidence type="ECO:0000259" key="15">
    <source>
        <dbReference type="PROSITE" id="PS51151"/>
    </source>
</evidence>
<dbReference type="InterPro" id="IPR027417">
    <property type="entry name" value="P-loop_NTPase"/>
</dbReference>
<dbReference type="Pfam" id="PF19026">
    <property type="entry name" value="UBA_HYPK"/>
    <property type="match status" value="1"/>
</dbReference>
<dbReference type="CDD" id="cd22054">
    <property type="entry name" value="NAC_NACA"/>
    <property type="match status" value="1"/>
</dbReference>
<dbReference type="PANTHER" id="PTHR45819:SF5">
    <property type="entry name" value="CENTAURIN-GAMMA-1A"/>
    <property type="match status" value="1"/>
</dbReference>
<feature type="compositionally biased region" description="Pro residues" evidence="12">
    <location>
        <begin position="584"/>
        <end position="593"/>
    </location>
</feature>
<dbReference type="Gene3D" id="2.30.29.30">
    <property type="entry name" value="Pleckstrin-homology domain (PH domain)/Phosphotyrosine-binding domain (PTB)"/>
    <property type="match status" value="2"/>
</dbReference>
<dbReference type="SUPFAM" id="SSF50729">
    <property type="entry name" value="PH domain-like"/>
    <property type="match status" value="1"/>
</dbReference>
<dbReference type="InterPro" id="IPR036770">
    <property type="entry name" value="Ankyrin_rpt-contain_sf"/>
</dbReference>
<feature type="region of interest" description="Disordered" evidence="12">
    <location>
        <begin position="657"/>
        <end position="708"/>
    </location>
</feature>
<evidence type="ECO:0000256" key="11">
    <source>
        <dbReference type="RuleBase" id="RU361272"/>
    </source>
</evidence>
<dbReference type="SMART" id="SM00105">
    <property type="entry name" value="ArfGap"/>
    <property type="match status" value="1"/>
</dbReference>
<dbReference type="Pfam" id="PF01849">
    <property type="entry name" value="NAC"/>
    <property type="match status" value="1"/>
</dbReference>
<dbReference type="GO" id="GO:0005096">
    <property type="term" value="F:GTPase activator activity"/>
    <property type="evidence" value="ECO:0007669"/>
    <property type="project" value="UniProtKB-KW"/>
</dbReference>
<dbReference type="CDD" id="cd04103">
    <property type="entry name" value="Centaurin_gamma"/>
    <property type="match status" value="1"/>
</dbReference>
<dbReference type="SUPFAM" id="SSF48403">
    <property type="entry name" value="Ankyrin repeat"/>
    <property type="match status" value="1"/>
</dbReference>
<feature type="domain" description="PH" evidence="13">
    <location>
        <begin position="709"/>
        <end position="907"/>
    </location>
</feature>
<dbReference type="InterPro" id="IPR037278">
    <property type="entry name" value="ARFGAP/RecO"/>
</dbReference>
<evidence type="ECO:0000259" key="13">
    <source>
        <dbReference type="PROSITE" id="PS50003"/>
    </source>
</evidence>
<keyword evidence="3" id="KW-0479">Metal-binding</keyword>
<dbReference type="PROSITE" id="PS51419">
    <property type="entry name" value="RAB"/>
    <property type="match status" value="1"/>
</dbReference>
<evidence type="ECO:0000256" key="5">
    <source>
        <dbReference type="ARBA" id="ARBA00022771"/>
    </source>
</evidence>
<feature type="domain" description="Arf-GAP" evidence="14">
    <location>
        <begin position="926"/>
        <end position="1046"/>
    </location>
</feature>
<name>A0A2T7PV59_POMCA</name>
<dbReference type="FunFam" id="1.25.40.20:FF:000298">
    <property type="entry name" value="ArfGAP with GTPase domain, ankyrin repeat and PH domain 2"/>
    <property type="match status" value="1"/>
</dbReference>
<feature type="domain" description="NAC-A/B" evidence="15">
    <location>
        <begin position="110"/>
        <end position="175"/>
    </location>
</feature>
<dbReference type="InterPro" id="IPR038508">
    <property type="entry name" value="ArfGAP_dom_sf"/>
</dbReference>
<dbReference type="Pfam" id="PF12796">
    <property type="entry name" value="Ank_2"/>
    <property type="match status" value="1"/>
</dbReference>
<reference evidence="16 17" key="1">
    <citation type="submission" date="2018-04" db="EMBL/GenBank/DDBJ databases">
        <title>The genome of golden apple snail Pomacea canaliculata provides insight into stress tolerance and invasive adaptation.</title>
        <authorList>
            <person name="Liu C."/>
            <person name="Liu B."/>
            <person name="Ren Y."/>
            <person name="Zhang Y."/>
            <person name="Wang H."/>
            <person name="Li S."/>
            <person name="Jiang F."/>
            <person name="Yin L."/>
            <person name="Zhang G."/>
            <person name="Qian W."/>
            <person name="Fan W."/>
        </authorList>
    </citation>
    <scope>NUCLEOTIDE SEQUENCE [LARGE SCALE GENOMIC DNA]</scope>
    <source>
        <strain evidence="16">SZHN2017</strain>
        <tissue evidence="16">Muscle</tissue>
    </source>
</reference>
<keyword evidence="5 10" id="KW-0863">Zinc-finger</keyword>
<feature type="repeat" description="ANK" evidence="9">
    <location>
        <begin position="1085"/>
        <end position="1117"/>
    </location>
</feature>
<comment type="similarity">
    <text evidence="1">Belongs to the centaurin gamma-like family.</text>
</comment>
<dbReference type="SMART" id="SM00174">
    <property type="entry name" value="RHO"/>
    <property type="match status" value="1"/>
</dbReference>
<evidence type="ECO:0000256" key="4">
    <source>
        <dbReference type="ARBA" id="ARBA00022741"/>
    </source>
</evidence>
<dbReference type="FunFam" id="3.40.50.300:FF:000178">
    <property type="entry name" value="Arf-GAP with GTPase, ANK repeat and PH domain-containing protein 1"/>
    <property type="match status" value="1"/>
</dbReference>
<dbReference type="Proteomes" id="UP000245119">
    <property type="component" value="Linkage Group LG2"/>
</dbReference>
<dbReference type="InterPro" id="IPR051282">
    <property type="entry name" value="Arf-GAP_GTPase_ANK_PH"/>
</dbReference>
<keyword evidence="7 9" id="KW-0040">ANK repeat</keyword>
<feature type="region of interest" description="Disordered" evidence="12">
    <location>
        <begin position="30"/>
        <end position="84"/>
    </location>
</feature>
<feature type="compositionally biased region" description="Acidic residues" evidence="12">
    <location>
        <begin position="204"/>
        <end position="216"/>
    </location>
</feature>
<protein>
    <recommendedName>
        <fullName evidence="11">Transcription factor BTF3</fullName>
    </recommendedName>
</protein>
<keyword evidence="6" id="KW-0862">Zinc</keyword>
<evidence type="ECO:0000256" key="10">
    <source>
        <dbReference type="PROSITE-ProRule" id="PRU00288"/>
    </source>
</evidence>
<dbReference type="Gene3D" id="1.25.40.20">
    <property type="entry name" value="Ankyrin repeat-containing domain"/>
    <property type="match status" value="1"/>
</dbReference>
<feature type="compositionally biased region" description="Polar residues" evidence="12">
    <location>
        <begin position="481"/>
        <end position="501"/>
    </location>
</feature>
<dbReference type="Gene3D" id="3.40.50.300">
    <property type="entry name" value="P-loop containing nucleotide triphosphate hydrolases"/>
    <property type="match status" value="1"/>
</dbReference>
<proteinExistence type="inferred from homology"/>
<keyword evidence="2" id="KW-0343">GTPase activation</keyword>
<dbReference type="InterPro" id="IPR002110">
    <property type="entry name" value="Ankyrin_rpt"/>
</dbReference>
<dbReference type="PROSITE" id="PS51421">
    <property type="entry name" value="RAS"/>
    <property type="match status" value="1"/>
</dbReference>
<evidence type="ECO:0000256" key="9">
    <source>
        <dbReference type="PROSITE-ProRule" id="PRU00023"/>
    </source>
</evidence>
<dbReference type="PROSITE" id="PS50115">
    <property type="entry name" value="ARFGAP"/>
    <property type="match status" value="1"/>
</dbReference>
<evidence type="ECO:0000256" key="1">
    <source>
        <dbReference type="ARBA" id="ARBA00005430"/>
    </source>
</evidence>
<dbReference type="SMART" id="SM00233">
    <property type="entry name" value="PH"/>
    <property type="match status" value="1"/>
</dbReference>
<dbReference type="OrthoDB" id="6136903at2759"/>
<dbReference type="AlphaFoldDB" id="A0A2T7PV59"/>
<dbReference type="Gene3D" id="1.10.8.10">
    <property type="entry name" value="DNA helicase RuvA subunit, C-terminal domain"/>
    <property type="match status" value="1"/>
</dbReference>
<dbReference type="Gene3D" id="1.10.220.150">
    <property type="entry name" value="Arf GTPase activating protein"/>
    <property type="match status" value="1"/>
</dbReference>
<comment type="caution">
    <text evidence="16">The sequence shown here is derived from an EMBL/GenBank/DDBJ whole genome shotgun (WGS) entry which is preliminary data.</text>
</comment>
<dbReference type="SMART" id="SM00175">
    <property type="entry name" value="RAB"/>
    <property type="match status" value="1"/>
</dbReference>
<evidence type="ECO:0000256" key="3">
    <source>
        <dbReference type="ARBA" id="ARBA00022723"/>
    </source>
</evidence>
<accession>A0A2T7PV59</accession>
<dbReference type="PROSITE" id="PS50088">
    <property type="entry name" value="ANK_REPEAT"/>
    <property type="match status" value="1"/>
</dbReference>
<feature type="compositionally biased region" description="Pro residues" evidence="12">
    <location>
        <begin position="557"/>
        <end position="574"/>
    </location>
</feature>
<dbReference type="CDD" id="cd01250">
    <property type="entry name" value="PH_AGAP"/>
    <property type="match status" value="1"/>
</dbReference>
<evidence type="ECO:0000259" key="14">
    <source>
        <dbReference type="PROSITE" id="PS50115"/>
    </source>
</evidence>
<organism evidence="16 17">
    <name type="scientific">Pomacea canaliculata</name>
    <name type="common">Golden apple snail</name>
    <dbReference type="NCBI Taxonomy" id="400727"/>
    <lineage>
        <taxon>Eukaryota</taxon>
        <taxon>Metazoa</taxon>
        <taxon>Spiralia</taxon>
        <taxon>Lophotrochozoa</taxon>
        <taxon>Mollusca</taxon>
        <taxon>Gastropoda</taxon>
        <taxon>Caenogastropoda</taxon>
        <taxon>Architaenioglossa</taxon>
        <taxon>Ampullarioidea</taxon>
        <taxon>Ampullariidae</taxon>
        <taxon>Pomacea</taxon>
    </lineage>
</organism>
<dbReference type="InterPro" id="IPR044034">
    <property type="entry name" value="NAC-like_UBA"/>
</dbReference>
<dbReference type="SMART" id="SM00173">
    <property type="entry name" value="RAS"/>
    <property type="match status" value="1"/>
</dbReference>
<dbReference type="GO" id="GO:0008270">
    <property type="term" value="F:zinc ion binding"/>
    <property type="evidence" value="ECO:0007669"/>
    <property type="project" value="UniProtKB-KW"/>
</dbReference>
<dbReference type="Gene3D" id="2.20.70.30">
    <property type="entry name" value="Nascent polypeptide-associated complex domain"/>
    <property type="match status" value="1"/>
</dbReference>
<feature type="compositionally biased region" description="Polar residues" evidence="12">
    <location>
        <begin position="775"/>
        <end position="790"/>
    </location>
</feature>